<reference evidence="1 2" key="1">
    <citation type="submission" date="2018-06" db="EMBL/GenBank/DDBJ databases">
        <authorList>
            <consortium name="Pathogen Informatics"/>
            <person name="Doyle S."/>
        </authorList>
    </citation>
    <scope>NUCLEOTIDE SEQUENCE [LARGE SCALE GENOMIC DNA]</scope>
    <source>
        <strain evidence="1 2">NCTC10376</strain>
    </source>
</reference>
<dbReference type="AlphaFoldDB" id="A0A379F651"/>
<gene>
    <name evidence="1" type="ORF">NCTC10376_00925</name>
</gene>
<protein>
    <submittedName>
        <fullName evidence="1">Uncharacterized protein</fullName>
    </submittedName>
</protein>
<proteinExistence type="predicted"/>
<dbReference type="Proteomes" id="UP000254331">
    <property type="component" value="Unassembled WGS sequence"/>
</dbReference>
<organism evidence="1 2">
    <name type="scientific">Proteus vulgaris</name>
    <dbReference type="NCBI Taxonomy" id="585"/>
    <lineage>
        <taxon>Bacteria</taxon>
        <taxon>Pseudomonadati</taxon>
        <taxon>Pseudomonadota</taxon>
        <taxon>Gammaproteobacteria</taxon>
        <taxon>Enterobacterales</taxon>
        <taxon>Morganellaceae</taxon>
        <taxon>Proteus</taxon>
    </lineage>
</organism>
<evidence type="ECO:0000313" key="2">
    <source>
        <dbReference type="Proteomes" id="UP000254331"/>
    </source>
</evidence>
<accession>A0A379F651</accession>
<dbReference type="EMBL" id="UGTW01000001">
    <property type="protein sequence ID" value="SUC15087.1"/>
    <property type="molecule type" value="Genomic_DNA"/>
</dbReference>
<name>A0A379F651_PROVU</name>
<evidence type="ECO:0000313" key="1">
    <source>
        <dbReference type="EMBL" id="SUC15087.1"/>
    </source>
</evidence>
<sequence length="50" mass="6151">MEYFLNEPNLYYKCYKSDRFYFKYIKTYMFKISNKKIISINIASLLSLGF</sequence>